<name>A0A6N1VGW9_9HYPH</name>
<keyword evidence="4" id="KW-0641">Proline biosynthesis</keyword>
<dbReference type="InterPro" id="IPR028939">
    <property type="entry name" value="P5C_Rdtase_cat_N"/>
</dbReference>
<evidence type="ECO:0000256" key="6">
    <source>
        <dbReference type="PIRSR" id="PIRSR000193-1"/>
    </source>
</evidence>
<keyword evidence="3 4" id="KW-0560">Oxidoreductase</keyword>
<dbReference type="SUPFAM" id="SSF51735">
    <property type="entry name" value="NAD(P)-binding Rossmann-fold domains"/>
    <property type="match status" value="1"/>
</dbReference>
<comment type="pathway">
    <text evidence="4">Amino-acid biosynthesis; L-proline biosynthesis; L-proline from L-glutamate 5-semialdehyde: step 1/1.</text>
</comment>
<evidence type="ECO:0000256" key="2">
    <source>
        <dbReference type="ARBA" id="ARBA00022857"/>
    </source>
</evidence>
<dbReference type="NCBIfam" id="TIGR00112">
    <property type="entry name" value="proC"/>
    <property type="match status" value="1"/>
</dbReference>
<dbReference type="InterPro" id="IPR036291">
    <property type="entry name" value="NAD(P)-bd_dom_sf"/>
</dbReference>
<dbReference type="Gene3D" id="3.40.50.720">
    <property type="entry name" value="NAD(P)-binding Rossmann-like Domain"/>
    <property type="match status" value="1"/>
</dbReference>
<dbReference type="Pfam" id="PF14748">
    <property type="entry name" value="P5CR_dimer"/>
    <property type="match status" value="1"/>
</dbReference>
<feature type="domain" description="Pyrroline-5-carboxylate reductase catalytic N-terminal" evidence="7">
    <location>
        <begin position="5"/>
        <end position="98"/>
    </location>
</feature>
<protein>
    <recommendedName>
        <fullName evidence="4 5">Pyrroline-5-carboxylate reductase</fullName>
        <shortName evidence="4">P5C reductase</shortName>
        <shortName evidence="4">P5CR</shortName>
        <ecNumber evidence="4 5">1.5.1.2</ecNumber>
    </recommendedName>
    <alternativeName>
        <fullName evidence="4">PCA reductase</fullName>
    </alternativeName>
</protein>
<comment type="catalytic activity">
    <reaction evidence="4">
        <text>L-proline + NAD(+) = (S)-1-pyrroline-5-carboxylate + NADH + 2 H(+)</text>
        <dbReference type="Rhea" id="RHEA:14105"/>
        <dbReference type="ChEBI" id="CHEBI:15378"/>
        <dbReference type="ChEBI" id="CHEBI:17388"/>
        <dbReference type="ChEBI" id="CHEBI:57540"/>
        <dbReference type="ChEBI" id="CHEBI:57945"/>
        <dbReference type="ChEBI" id="CHEBI:60039"/>
        <dbReference type="EC" id="1.5.1.2"/>
    </reaction>
</comment>
<dbReference type="InterPro" id="IPR008927">
    <property type="entry name" value="6-PGluconate_DH-like_C_sf"/>
</dbReference>
<comment type="subcellular location">
    <subcellularLocation>
        <location evidence="4">Cytoplasm</location>
    </subcellularLocation>
</comment>
<keyword evidence="4" id="KW-0963">Cytoplasm</keyword>
<keyword evidence="10" id="KW-1185">Reference proteome</keyword>
<dbReference type="GO" id="GO:0055129">
    <property type="term" value="P:L-proline biosynthetic process"/>
    <property type="evidence" value="ECO:0007669"/>
    <property type="project" value="UniProtKB-UniRule"/>
</dbReference>
<keyword evidence="2 4" id="KW-0521">NADP</keyword>
<proteinExistence type="inferred from homology"/>
<dbReference type="GO" id="GO:0004735">
    <property type="term" value="F:pyrroline-5-carboxylate reductase activity"/>
    <property type="evidence" value="ECO:0007669"/>
    <property type="project" value="UniProtKB-UniRule"/>
</dbReference>
<dbReference type="KEGG" id="orm:HTY61_17010"/>
<comment type="similarity">
    <text evidence="1 4">Belongs to the pyrroline-5-carboxylate reductase family.</text>
</comment>
<dbReference type="EC" id="1.5.1.2" evidence="4 5"/>
<evidence type="ECO:0000313" key="9">
    <source>
        <dbReference type="EMBL" id="QKV20028.1"/>
    </source>
</evidence>
<keyword evidence="4" id="KW-0028">Amino-acid biosynthesis</keyword>
<accession>A0A6N1VGW9</accession>
<dbReference type="PANTHER" id="PTHR11645:SF0">
    <property type="entry name" value="PYRROLINE-5-CARBOXYLATE REDUCTASE 3"/>
    <property type="match status" value="1"/>
</dbReference>
<dbReference type="RefSeq" id="WP_175277919.1">
    <property type="nucleotide sequence ID" value="NZ_CP054836.1"/>
</dbReference>
<comment type="catalytic activity">
    <reaction evidence="4">
        <text>L-proline + NADP(+) = (S)-1-pyrroline-5-carboxylate + NADPH + 2 H(+)</text>
        <dbReference type="Rhea" id="RHEA:14109"/>
        <dbReference type="ChEBI" id="CHEBI:15378"/>
        <dbReference type="ChEBI" id="CHEBI:17388"/>
        <dbReference type="ChEBI" id="CHEBI:57783"/>
        <dbReference type="ChEBI" id="CHEBI:58349"/>
        <dbReference type="ChEBI" id="CHEBI:60039"/>
        <dbReference type="EC" id="1.5.1.2"/>
    </reaction>
</comment>
<reference evidence="9 10" key="1">
    <citation type="submission" date="2020-06" db="EMBL/GenBank/DDBJ databases">
        <title>Oricola thermophila sp. nov. isolated from a tidal sediments.</title>
        <authorList>
            <person name="Kwon K.K."/>
            <person name="Yang S.-H."/>
            <person name="Park M.-J."/>
        </authorList>
    </citation>
    <scope>NUCLEOTIDE SEQUENCE [LARGE SCALE GENOMIC DNA]</scope>
    <source>
        <strain evidence="9 10">MEBiC13590</strain>
    </source>
</reference>
<dbReference type="AlphaFoldDB" id="A0A6N1VGW9"/>
<evidence type="ECO:0000256" key="5">
    <source>
        <dbReference type="NCBIfam" id="TIGR00112"/>
    </source>
</evidence>
<dbReference type="SUPFAM" id="SSF48179">
    <property type="entry name" value="6-phosphogluconate dehydrogenase C-terminal domain-like"/>
    <property type="match status" value="1"/>
</dbReference>
<evidence type="ECO:0000256" key="1">
    <source>
        <dbReference type="ARBA" id="ARBA00005525"/>
    </source>
</evidence>
<dbReference type="GO" id="GO:0005737">
    <property type="term" value="C:cytoplasm"/>
    <property type="evidence" value="ECO:0007669"/>
    <property type="project" value="UniProtKB-SubCell"/>
</dbReference>
<evidence type="ECO:0000256" key="3">
    <source>
        <dbReference type="ARBA" id="ARBA00023002"/>
    </source>
</evidence>
<evidence type="ECO:0000259" key="8">
    <source>
        <dbReference type="Pfam" id="PF14748"/>
    </source>
</evidence>
<dbReference type="Proteomes" id="UP000509367">
    <property type="component" value="Chromosome"/>
</dbReference>
<organism evidence="9 10">
    <name type="scientific">Oricola thermophila</name>
    <dbReference type="NCBI Taxonomy" id="2742145"/>
    <lineage>
        <taxon>Bacteria</taxon>
        <taxon>Pseudomonadati</taxon>
        <taxon>Pseudomonadota</taxon>
        <taxon>Alphaproteobacteria</taxon>
        <taxon>Hyphomicrobiales</taxon>
        <taxon>Ahrensiaceae</taxon>
        <taxon>Oricola</taxon>
    </lineage>
</organism>
<dbReference type="Gene3D" id="1.10.3730.10">
    <property type="entry name" value="ProC C-terminal domain-like"/>
    <property type="match status" value="1"/>
</dbReference>
<sequence length="271" mass="27935">MDKNILLVGCGNMGFAMLQGWLSLDDAPRVRVVEPAQGLRGRLADLPVEVHAHPDEFPAGYEADIVVFAIKPQLFADVLPAYSSRVGEGAVFLSVAAGVTSEAIAALLGGKPAIVRCMPNTPAAIGQGVMAVYANARVTPEQIDAAKVLLGSCGMVVEVEEEGLMDAVTAVSGSGPAYVFNFIEALARAGEKAGLPADLSARMALKTVEGAARLATQAEDDPATLRRKVTSPGGTTAAALAVLMADDGLSPLLEKAVGAARDRSVELGRTN</sequence>
<dbReference type="EMBL" id="CP054836">
    <property type="protein sequence ID" value="QKV20028.1"/>
    <property type="molecule type" value="Genomic_DNA"/>
</dbReference>
<evidence type="ECO:0000313" key="10">
    <source>
        <dbReference type="Proteomes" id="UP000509367"/>
    </source>
</evidence>
<dbReference type="PANTHER" id="PTHR11645">
    <property type="entry name" value="PYRROLINE-5-CARBOXYLATE REDUCTASE"/>
    <property type="match status" value="1"/>
</dbReference>
<feature type="binding site" evidence="6">
    <location>
        <begin position="69"/>
        <end position="72"/>
    </location>
    <ligand>
        <name>NADP(+)</name>
        <dbReference type="ChEBI" id="CHEBI:58349"/>
    </ligand>
</feature>
<dbReference type="Pfam" id="PF03807">
    <property type="entry name" value="F420_oxidored"/>
    <property type="match status" value="1"/>
</dbReference>
<dbReference type="InterPro" id="IPR000304">
    <property type="entry name" value="Pyrroline-COOH_reductase"/>
</dbReference>
<dbReference type="InterPro" id="IPR029036">
    <property type="entry name" value="P5CR_dimer"/>
</dbReference>
<feature type="domain" description="Pyrroline-5-carboxylate reductase dimerisation" evidence="8">
    <location>
        <begin position="162"/>
        <end position="267"/>
    </location>
</feature>
<dbReference type="FunFam" id="1.10.3730.10:FF:000001">
    <property type="entry name" value="Pyrroline-5-carboxylate reductase"/>
    <property type="match status" value="1"/>
</dbReference>
<dbReference type="HAMAP" id="MF_01925">
    <property type="entry name" value="P5C_reductase"/>
    <property type="match status" value="1"/>
</dbReference>
<dbReference type="UniPathway" id="UPA00098">
    <property type="reaction ID" value="UER00361"/>
</dbReference>
<evidence type="ECO:0000259" key="7">
    <source>
        <dbReference type="Pfam" id="PF03807"/>
    </source>
</evidence>
<dbReference type="PIRSF" id="PIRSF000193">
    <property type="entry name" value="Pyrrol-5-carb_rd"/>
    <property type="match status" value="1"/>
</dbReference>
<comment type="function">
    <text evidence="4">Catalyzes the reduction of 1-pyrroline-5-carboxylate (PCA) to L-proline.</text>
</comment>
<evidence type="ECO:0000256" key="4">
    <source>
        <dbReference type="HAMAP-Rule" id="MF_01925"/>
    </source>
</evidence>
<gene>
    <name evidence="4" type="primary">proC</name>
    <name evidence="9" type="ORF">HTY61_17010</name>
</gene>